<feature type="transmembrane region" description="Helical" evidence="1">
    <location>
        <begin position="58"/>
        <end position="78"/>
    </location>
</feature>
<keyword evidence="3" id="KW-1185">Reference proteome</keyword>
<dbReference type="AlphaFoldDB" id="A0A7W5A2A3"/>
<name>A0A7W5A2A3_9ACTN</name>
<keyword evidence="1" id="KW-1133">Transmembrane helix</keyword>
<sequence length="232" mass="25376">MPKPVAPTPVNWASMIPAMQTFKIDQLNRVVLDYGYIELEALARRNRRPPILRMLSPVMYWIAIAGVLAPFLSVAAILGSEDPMIEIVGAFAGGALGCASILYFYLPWSQSDYRQWDPTASTLSVLIGVFSAVALALIFAGVPDTDQPAILAAPIGVLFVVVIGTLVARYRRYSVEAPPRINVRELSSDEMAVLLKSRRQGLVRLRGRGIITHAEFETFDKSPLSSQTGSEV</sequence>
<keyword evidence="1" id="KW-0472">Membrane</keyword>
<dbReference type="EMBL" id="JACHXG010000002">
    <property type="protein sequence ID" value="MBB3088176.1"/>
    <property type="molecule type" value="Genomic_DNA"/>
</dbReference>
<feature type="transmembrane region" description="Helical" evidence="1">
    <location>
        <begin position="84"/>
        <end position="106"/>
    </location>
</feature>
<evidence type="ECO:0000256" key="1">
    <source>
        <dbReference type="SAM" id="Phobius"/>
    </source>
</evidence>
<reference evidence="2 3" key="1">
    <citation type="submission" date="2020-08" db="EMBL/GenBank/DDBJ databases">
        <title>Genomic Encyclopedia of Type Strains, Phase III (KMG-III): the genomes of soil and plant-associated and newly described type strains.</title>
        <authorList>
            <person name="Whitman W."/>
        </authorList>
    </citation>
    <scope>NUCLEOTIDE SEQUENCE [LARGE SCALE GENOMIC DNA]</scope>
    <source>
        <strain evidence="2 3">CECT 3302</strain>
    </source>
</reference>
<gene>
    <name evidence="2" type="ORF">FHS12_001109</name>
</gene>
<comment type="caution">
    <text evidence="2">The sequence shown here is derived from an EMBL/GenBank/DDBJ whole genome shotgun (WGS) entry which is preliminary data.</text>
</comment>
<dbReference type="RefSeq" id="WP_183543021.1">
    <property type="nucleotide sequence ID" value="NZ_BMQT01000004.1"/>
</dbReference>
<organism evidence="2 3">
    <name type="scientific">Nocardioides albus</name>
    <dbReference type="NCBI Taxonomy" id="1841"/>
    <lineage>
        <taxon>Bacteria</taxon>
        <taxon>Bacillati</taxon>
        <taxon>Actinomycetota</taxon>
        <taxon>Actinomycetes</taxon>
        <taxon>Propionibacteriales</taxon>
        <taxon>Nocardioidaceae</taxon>
        <taxon>Nocardioides</taxon>
    </lineage>
</organism>
<evidence type="ECO:0000313" key="2">
    <source>
        <dbReference type="EMBL" id="MBB3088176.1"/>
    </source>
</evidence>
<protein>
    <submittedName>
        <fullName evidence="2">Uncharacterized protein</fullName>
    </submittedName>
</protein>
<proteinExistence type="predicted"/>
<keyword evidence="1" id="KW-0812">Transmembrane</keyword>
<feature type="transmembrane region" description="Helical" evidence="1">
    <location>
        <begin position="118"/>
        <end position="142"/>
    </location>
</feature>
<accession>A0A7W5A2A3</accession>
<feature type="transmembrane region" description="Helical" evidence="1">
    <location>
        <begin position="148"/>
        <end position="170"/>
    </location>
</feature>
<evidence type="ECO:0000313" key="3">
    <source>
        <dbReference type="Proteomes" id="UP000577707"/>
    </source>
</evidence>
<dbReference type="Proteomes" id="UP000577707">
    <property type="component" value="Unassembled WGS sequence"/>
</dbReference>